<feature type="transmembrane region" description="Helical" evidence="1">
    <location>
        <begin position="59"/>
        <end position="78"/>
    </location>
</feature>
<dbReference type="RefSeq" id="WP_420791670.1">
    <property type="nucleotide sequence ID" value="NZ_BAABHQ010000006.1"/>
</dbReference>
<evidence type="ECO:0000313" key="2">
    <source>
        <dbReference type="EMBL" id="GAA4875453.1"/>
    </source>
</evidence>
<keyword evidence="1" id="KW-1133">Transmembrane helix</keyword>
<dbReference type="EMBL" id="BAABHQ010000006">
    <property type="protein sequence ID" value="GAA4875453.1"/>
    <property type="molecule type" value="Genomic_DNA"/>
</dbReference>
<dbReference type="Proteomes" id="UP001500457">
    <property type="component" value="Unassembled WGS sequence"/>
</dbReference>
<keyword evidence="3" id="KW-1185">Reference proteome</keyword>
<feature type="transmembrane region" description="Helical" evidence="1">
    <location>
        <begin position="34"/>
        <end position="53"/>
    </location>
</feature>
<accession>A0ABP9EDW1</accession>
<reference evidence="3" key="1">
    <citation type="journal article" date="2019" name="Int. J. Syst. Evol. Microbiol.">
        <title>The Global Catalogue of Microorganisms (GCM) 10K type strain sequencing project: providing services to taxonomists for standard genome sequencing and annotation.</title>
        <authorList>
            <consortium name="The Broad Institute Genomics Platform"/>
            <consortium name="The Broad Institute Genome Sequencing Center for Infectious Disease"/>
            <person name="Wu L."/>
            <person name="Ma J."/>
        </authorList>
    </citation>
    <scope>NUCLEOTIDE SEQUENCE [LARGE SCALE GENOMIC DNA]</scope>
    <source>
        <strain evidence="3">JCM 17983</strain>
    </source>
</reference>
<organism evidence="2 3">
    <name type="scientific">Actinomycetospora straminea</name>
    <dbReference type="NCBI Taxonomy" id="663607"/>
    <lineage>
        <taxon>Bacteria</taxon>
        <taxon>Bacillati</taxon>
        <taxon>Actinomycetota</taxon>
        <taxon>Actinomycetes</taxon>
        <taxon>Pseudonocardiales</taxon>
        <taxon>Pseudonocardiaceae</taxon>
        <taxon>Actinomycetospora</taxon>
    </lineage>
</organism>
<gene>
    <name evidence="2" type="ORF">GCM10023203_27020</name>
</gene>
<keyword evidence="1" id="KW-0812">Transmembrane</keyword>
<name>A0ABP9EDW1_9PSEU</name>
<evidence type="ECO:0000256" key="1">
    <source>
        <dbReference type="SAM" id="Phobius"/>
    </source>
</evidence>
<evidence type="ECO:0000313" key="3">
    <source>
        <dbReference type="Proteomes" id="UP001500457"/>
    </source>
</evidence>
<keyword evidence="1" id="KW-0472">Membrane</keyword>
<protein>
    <submittedName>
        <fullName evidence="2">Uncharacterized protein</fullName>
    </submittedName>
</protein>
<proteinExistence type="predicted"/>
<comment type="caution">
    <text evidence="2">The sequence shown here is derived from an EMBL/GenBank/DDBJ whole genome shotgun (WGS) entry which is preliminary data.</text>
</comment>
<sequence length="84" mass="8805">MRSPLRAVVEFTASAPPPRPVPGYTPRASKETEVIILGVILIILGYVLGISILYTIGAILLVVGLVLTLLGAAGRGVGGRKTYF</sequence>